<sequence>MTIPSYHPAVRCWRACLPSSAFLCLPGLVLLPSPSRLGKGKARLTDVVAAAAAATLPYACHLHLPSVLRTCTSADQPERNDQNSSCAANGTIDRLSTERVPSTVPPHPL</sequence>
<evidence type="ECO:0000313" key="3">
    <source>
        <dbReference type="Proteomes" id="UP001243330"/>
    </source>
</evidence>
<evidence type="ECO:0000313" key="2">
    <source>
        <dbReference type="EMBL" id="KAK1843230.1"/>
    </source>
</evidence>
<dbReference type="EMBL" id="JAQOWY010000370">
    <property type="protein sequence ID" value="KAK1843230.1"/>
    <property type="molecule type" value="Genomic_DNA"/>
</dbReference>
<organism evidence="2 3">
    <name type="scientific">Colletotrichum chrysophilum</name>
    <dbReference type="NCBI Taxonomy" id="1836956"/>
    <lineage>
        <taxon>Eukaryota</taxon>
        <taxon>Fungi</taxon>
        <taxon>Dikarya</taxon>
        <taxon>Ascomycota</taxon>
        <taxon>Pezizomycotina</taxon>
        <taxon>Sordariomycetes</taxon>
        <taxon>Hypocreomycetidae</taxon>
        <taxon>Glomerellales</taxon>
        <taxon>Glomerellaceae</taxon>
        <taxon>Colletotrichum</taxon>
        <taxon>Colletotrichum gloeosporioides species complex</taxon>
    </lineage>
</organism>
<feature type="region of interest" description="Disordered" evidence="1">
    <location>
        <begin position="74"/>
        <end position="109"/>
    </location>
</feature>
<reference evidence="2" key="1">
    <citation type="submission" date="2023-01" db="EMBL/GenBank/DDBJ databases">
        <title>Colletotrichum chrysophilum M932 genome sequence.</title>
        <authorList>
            <person name="Baroncelli R."/>
        </authorList>
    </citation>
    <scope>NUCLEOTIDE SEQUENCE</scope>
    <source>
        <strain evidence="2">M932</strain>
    </source>
</reference>
<accession>A0AAD9A956</accession>
<gene>
    <name evidence="2" type="ORF">CCHR01_14151</name>
</gene>
<name>A0AAD9A956_9PEZI</name>
<keyword evidence="3" id="KW-1185">Reference proteome</keyword>
<protein>
    <submittedName>
        <fullName evidence="2">Uncharacterized protein</fullName>
    </submittedName>
</protein>
<evidence type="ECO:0000256" key="1">
    <source>
        <dbReference type="SAM" id="MobiDB-lite"/>
    </source>
</evidence>
<dbReference type="Proteomes" id="UP001243330">
    <property type="component" value="Unassembled WGS sequence"/>
</dbReference>
<comment type="caution">
    <text evidence="2">The sequence shown here is derived from an EMBL/GenBank/DDBJ whole genome shotgun (WGS) entry which is preliminary data.</text>
</comment>
<dbReference type="AlphaFoldDB" id="A0AAD9A956"/>
<proteinExistence type="predicted"/>